<dbReference type="Pfam" id="PF21814">
    <property type="entry name" value="DUF6883"/>
    <property type="match status" value="1"/>
</dbReference>
<dbReference type="Proteomes" id="UP000284547">
    <property type="component" value="Unassembled WGS sequence"/>
</dbReference>
<evidence type="ECO:0000313" key="3">
    <source>
        <dbReference type="Proteomes" id="UP000284547"/>
    </source>
</evidence>
<comment type="caution">
    <text evidence="2">The sequence shown here is derived from an EMBL/GenBank/DDBJ whole genome shotgun (WGS) entry which is preliminary data.</text>
</comment>
<dbReference type="AlphaFoldDB" id="A0A411Z1Z1"/>
<dbReference type="EMBL" id="QWEY01000005">
    <property type="protein sequence ID" value="RGP37077.1"/>
    <property type="molecule type" value="Genomic_DNA"/>
</dbReference>
<organism evidence="2 3">
    <name type="scientific">Pseudotabrizicola alkalilacus</name>
    <dbReference type="NCBI Taxonomy" id="2305252"/>
    <lineage>
        <taxon>Bacteria</taxon>
        <taxon>Pseudomonadati</taxon>
        <taxon>Pseudomonadota</taxon>
        <taxon>Alphaproteobacteria</taxon>
        <taxon>Rhodobacterales</taxon>
        <taxon>Paracoccaceae</taxon>
        <taxon>Pseudotabrizicola</taxon>
    </lineage>
</organism>
<proteinExistence type="predicted"/>
<evidence type="ECO:0000259" key="1">
    <source>
        <dbReference type="Pfam" id="PF21814"/>
    </source>
</evidence>
<sequence length="445" mass="48882">MHGYERGTGRTVSHDNDIYKYVIWEWLDSLKLGWSSVDHEAGLEVFRIHTAECITLSSLDDDLRDAIDNHLRSIPGYVGAFQIDPGNPVHRRGFFDLLIYAAAISNGAVIQELSFEGNQDWPLDGSEDVKPAGSVWQPYGWLALHGPARPSAIASLRGQQAATAVKRKQTLSVELRVLDEISNVILQNDSRTSFDFKAIGTPTDILQALLPEGKFTKYLLDRTHPKGGSKATFLIDFLGIDPEDWRYLAGQFYFGLLMARPEDVKIIEWETGIAARFNVLMRVRNRTGTTVAIETGWNMVPGAMPSLSTAFPGQDRLGAVEPGDPPILPPGPRTKVEWSNLWSWANLAGQDAANNHVPTPMFLSGVGPVAEGECGTALVRVFDARRGFARWLRQAGVGETDGYGGVVTLSPIQSQSLERASTWARTVAAVLQLNGVDANIQLFKT</sequence>
<name>A0A411Z1Z1_9RHOB</name>
<reference evidence="2 3" key="1">
    <citation type="submission" date="2018-08" db="EMBL/GenBank/DDBJ databases">
        <title>Flavobacterium tibetense sp. nov., isolated from a wetland YonghuCo on Tibetan Plateau.</title>
        <authorList>
            <person name="Phurbu D."/>
            <person name="Lu H."/>
            <person name="Xing P."/>
        </authorList>
    </citation>
    <scope>NUCLEOTIDE SEQUENCE [LARGE SCALE GENOMIC DNA]</scope>
    <source>
        <strain evidence="2 3">DJC</strain>
    </source>
</reference>
<feature type="domain" description="DUF6883" evidence="1">
    <location>
        <begin position="205"/>
        <end position="313"/>
    </location>
</feature>
<evidence type="ECO:0000313" key="2">
    <source>
        <dbReference type="EMBL" id="RGP37077.1"/>
    </source>
</evidence>
<dbReference type="InterPro" id="IPR049250">
    <property type="entry name" value="DUF6883"/>
</dbReference>
<keyword evidence="3" id="KW-1185">Reference proteome</keyword>
<gene>
    <name evidence="2" type="ORF">D1012_10405</name>
</gene>
<accession>A0A411Z1Z1</accession>
<protein>
    <recommendedName>
        <fullName evidence="1">DUF6883 domain-containing protein</fullName>
    </recommendedName>
</protein>